<feature type="compositionally biased region" description="Basic and acidic residues" evidence="1">
    <location>
        <begin position="228"/>
        <end position="243"/>
    </location>
</feature>
<dbReference type="Proteomes" id="UP001152519">
    <property type="component" value="Unassembled WGS sequence"/>
</dbReference>
<dbReference type="AlphaFoldDB" id="A0A9W4DZL6"/>
<sequence length="256" mass="27370">MAHQGVVAATQQRARQAFSLTGPPGNHLVVPACVEFHHPGDEFRRVLEVRVHEDHRLPPGHAQAGEHRGFLAEVPAEHRVPDAPGTGTEAVDDLPRAVGAAVVHVADLVVEARPSENLPDSRVEPLDDGSLVEARYDHGKLRSRQSRSPDRARRGGGGRRSLVGWSSLTGAEDAHRGIRPAFVGGGAQSHDYAPVDNPFGLVRRANGQGVAARRAVAGPHPHFGPYESPDRGPEAAQADDVRTRSARRTRGGRCAS</sequence>
<name>A0A9W4DZL6_9ACTN</name>
<evidence type="ECO:0000313" key="2">
    <source>
        <dbReference type="EMBL" id="CAG6398769.1"/>
    </source>
</evidence>
<reference evidence="2" key="1">
    <citation type="submission" date="2021-05" db="EMBL/GenBank/DDBJ databases">
        <authorList>
            <person name="Arsene-Ploetze F."/>
        </authorList>
    </citation>
    <scope>NUCLEOTIDE SEQUENCE</scope>
    <source>
        <strain evidence="2">DSM 42138</strain>
    </source>
</reference>
<feature type="compositionally biased region" description="Basic residues" evidence="1">
    <location>
        <begin position="244"/>
        <end position="256"/>
    </location>
</feature>
<proteinExistence type="predicted"/>
<evidence type="ECO:0000313" key="3">
    <source>
        <dbReference type="Proteomes" id="UP001152519"/>
    </source>
</evidence>
<comment type="caution">
    <text evidence="2">The sequence shown here is derived from an EMBL/GenBank/DDBJ whole genome shotgun (WGS) entry which is preliminary data.</text>
</comment>
<feature type="region of interest" description="Disordered" evidence="1">
    <location>
        <begin position="209"/>
        <end position="256"/>
    </location>
</feature>
<keyword evidence="3" id="KW-1185">Reference proteome</keyword>
<feature type="compositionally biased region" description="Low complexity" evidence="1">
    <location>
        <begin position="209"/>
        <end position="218"/>
    </location>
</feature>
<organism evidence="2 3">
    <name type="scientific">Actinacidiphila cocklensis</name>
    <dbReference type="NCBI Taxonomy" id="887465"/>
    <lineage>
        <taxon>Bacteria</taxon>
        <taxon>Bacillati</taxon>
        <taxon>Actinomycetota</taxon>
        <taxon>Actinomycetes</taxon>
        <taxon>Kitasatosporales</taxon>
        <taxon>Streptomycetaceae</taxon>
        <taxon>Actinacidiphila</taxon>
    </lineage>
</organism>
<dbReference type="EMBL" id="CAJSLV010000110">
    <property type="protein sequence ID" value="CAG6398769.1"/>
    <property type="molecule type" value="Genomic_DNA"/>
</dbReference>
<protein>
    <submittedName>
        <fullName evidence="2">Uncharacterized protein</fullName>
    </submittedName>
</protein>
<feature type="region of interest" description="Disordered" evidence="1">
    <location>
        <begin position="115"/>
        <end position="166"/>
    </location>
</feature>
<gene>
    <name evidence="2" type="ORF">SCOCK_760025</name>
</gene>
<evidence type="ECO:0000256" key="1">
    <source>
        <dbReference type="SAM" id="MobiDB-lite"/>
    </source>
</evidence>
<accession>A0A9W4DZL6</accession>